<evidence type="ECO:0000313" key="1">
    <source>
        <dbReference type="EMBL" id="GLW91427.1"/>
    </source>
</evidence>
<reference evidence="1" key="1">
    <citation type="submission" date="2023-02" db="EMBL/GenBank/DDBJ databases">
        <title>Actinokineospora globicatena NBRC 15670.</title>
        <authorList>
            <person name="Ichikawa N."/>
            <person name="Sato H."/>
            <person name="Tonouchi N."/>
        </authorList>
    </citation>
    <scope>NUCLEOTIDE SEQUENCE</scope>
    <source>
        <strain evidence="1">NBRC 15670</strain>
    </source>
</reference>
<comment type="caution">
    <text evidence="1">The sequence shown here is derived from an EMBL/GenBank/DDBJ whole genome shotgun (WGS) entry which is preliminary data.</text>
</comment>
<keyword evidence="2" id="KW-1185">Reference proteome</keyword>
<dbReference type="AlphaFoldDB" id="A0A9W6V7J4"/>
<dbReference type="EMBL" id="BSSD01000003">
    <property type="protein sequence ID" value="GLW91427.1"/>
    <property type="molecule type" value="Genomic_DNA"/>
</dbReference>
<protein>
    <submittedName>
        <fullName evidence="1">Uncharacterized protein</fullName>
    </submittedName>
</protein>
<dbReference type="Proteomes" id="UP001165042">
    <property type="component" value="Unassembled WGS sequence"/>
</dbReference>
<name>A0A9W6V7J4_9PSEU</name>
<sequence length="55" mass="5758">MVGGTALAVGERVGRLEAEEYAVVDLDTLASALTVDHQGIVGTGHGLVWLRLRSP</sequence>
<organism evidence="1 2">
    <name type="scientific">Actinokineospora globicatena</name>
    <dbReference type="NCBI Taxonomy" id="103729"/>
    <lineage>
        <taxon>Bacteria</taxon>
        <taxon>Bacillati</taxon>
        <taxon>Actinomycetota</taxon>
        <taxon>Actinomycetes</taxon>
        <taxon>Pseudonocardiales</taxon>
        <taxon>Pseudonocardiaceae</taxon>
        <taxon>Actinokineospora</taxon>
    </lineage>
</organism>
<evidence type="ECO:0000313" key="2">
    <source>
        <dbReference type="Proteomes" id="UP001165042"/>
    </source>
</evidence>
<accession>A0A9W6V7J4</accession>
<proteinExistence type="predicted"/>
<gene>
    <name evidence="1" type="ORF">Aglo03_22430</name>
</gene>